<dbReference type="PANTHER" id="PTHR30160">
    <property type="entry name" value="TETRAACYLDISACCHARIDE 4'-KINASE-RELATED"/>
    <property type="match status" value="1"/>
</dbReference>
<dbReference type="EMBL" id="JACRUM010000003">
    <property type="protein sequence ID" value="MBC5863271.1"/>
    <property type="molecule type" value="Genomic_DNA"/>
</dbReference>
<organism evidence="3 4">
    <name type="scientific">Flavobacterium turcicum</name>
    <dbReference type="NCBI Taxonomy" id="2764718"/>
    <lineage>
        <taxon>Bacteria</taxon>
        <taxon>Pseudomonadati</taxon>
        <taxon>Bacteroidota</taxon>
        <taxon>Flavobacteriia</taxon>
        <taxon>Flavobacteriales</taxon>
        <taxon>Flavobacteriaceae</taxon>
        <taxon>Flavobacterium</taxon>
    </lineage>
</organism>
<dbReference type="PANTHER" id="PTHR30160:SF7">
    <property type="entry name" value="ADP-HEPTOSE--LPS HEPTOSYLTRANSFERASE 2"/>
    <property type="match status" value="1"/>
</dbReference>
<proteinExistence type="predicted"/>
<dbReference type="Pfam" id="PF01075">
    <property type="entry name" value="Glyco_transf_9"/>
    <property type="match status" value="1"/>
</dbReference>
<reference evidence="3 4" key="1">
    <citation type="submission" date="2020-08" db="EMBL/GenBank/DDBJ databases">
        <title>Description of novel Flavobacterium F-400 isolate.</title>
        <authorList>
            <person name="Saticioglu I."/>
            <person name="Duman M."/>
            <person name="Altun S."/>
        </authorList>
    </citation>
    <scope>NUCLEOTIDE SEQUENCE [LARGE SCALE GENOMIC DNA]</scope>
    <source>
        <strain evidence="3 4">F-400</strain>
    </source>
</reference>
<dbReference type="InterPro" id="IPR002201">
    <property type="entry name" value="Glyco_trans_9"/>
</dbReference>
<keyword evidence="2" id="KW-0808">Transferase</keyword>
<sequence length="345" mass="39692">MIGDVLVSSILCDNLRKGYPNAQIDYMVYQSTTPVLEGHTSFDKLILFEKKHQNSRWEYYKFIRSIRKERYDIVIDAYSKLESWLVVLFSGATKKISYWKKGRSFLYTDTVVRHEQATSNAGLIIEQRLSLLNPLQLNVSLDNFPKIYVAENEKTFAQKLFEEHEIDTTKKTIMLSILGSSQDKTYPLSYMAQVIDFIADHCDANLLFNYMPQQSSEATELLEACKSSTQSKIYPKAIGHSIRDFIAIMNACDFIIGNDGGAINMAKALKKPSFIIFSPWIDKKGWATFEDGIRHVSLHLKEFKPELFLSKSAKEIKQESDNLYHKFHPDLIFPALKNFLNTHAK</sequence>
<dbReference type="SUPFAM" id="SSF53756">
    <property type="entry name" value="UDP-Glycosyltransferase/glycogen phosphorylase"/>
    <property type="match status" value="1"/>
</dbReference>
<evidence type="ECO:0000313" key="4">
    <source>
        <dbReference type="Proteomes" id="UP000621670"/>
    </source>
</evidence>
<dbReference type="Proteomes" id="UP000621670">
    <property type="component" value="Unassembled WGS sequence"/>
</dbReference>
<dbReference type="Gene3D" id="3.40.50.2000">
    <property type="entry name" value="Glycogen Phosphorylase B"/>
    <property type="match status" value="2"/>
</dbReference>
<evidence type="ECO:0000256" key="2">
    <source>
        <dbReference type="ARBA" id="ARBA00022679"/>
    </source>
</evidence>
<comment type="caution">
    <text evidence="3">The sequence shown here is derived from an EMBL/GenBank/DDBJ whole genome shotgun (WGS) entry which is preliminary data.</text>
</comment>
<evidence type="ECO:0000313" key="3">
    <source>
        <dbReference type="EMBL" id="MBC5863271.1"/>
    </source>
</evidence>
<keyword evidence="4" id="KW-1185">Reference proteome</keyword>
<name>A0ABR7JFI8_9FLAO</name>
<accession>A0ABR7JFI8</accession>
<dbReference type="CDD" id="cd03789">
    <property type="entry name" value="GT9_LPS_heptosyltransferase"/>
    <property type="match status" value="1"/>
</dbReference>
<gene>
    <name evidence="3" type="ORF">H8R26_07525</name>
</gene>
<dbReference type="InterPro" id="IPR051199">
    <property type="entry name" value="LPS_LOS_Heptosyltrfase"/>
</dbReference>
<keyword evidence="1" id="KW-0328">Glycosyltransferase</keyword>
<evidence type="ECO:0000256" key="1">
    <source>
        <dbReference type="ARBA" id="ARBA00022676"/>
    </source>
</evidence>
<protein>
    <submittedName>
        <fullName evidence="3">Glycosyltransferase family 9 protein</fullName>
    </submittedName>
</protein>